<dbReference type="STRING" id="33528.ENSGAFP00000022823"/>
<keyword evidence="4" id="KW-1185">Reference proteome</keyword>
<dbReference type="Gene3D" id="2.80.10.50">
    <property type="match status" value="1"/>
</dbReference>
<evidence type="ECO:0000313" key="4">
    <source>
        <dbReference type="Proteomes" id="UP000250572"/>
    </source>
</evidence>
<dbReference type="CDD" id="cd23310">
    <property type="entry name" value="beta-trefoil_FGF19-like"/>
    <property type="match status" value="1"/>
</dbReference>
<protein>
    <recommendedName>
        <fullName evidence="2">Fibroblast growth factor</fullName>
        <shortName evidence="2">FGF</shortName>
    </recommendedName>
</protein>
<evidence type="ECO:0000256" key="1">
    <source>
        <dbReference type="ARBA" id="ARBA00007936"/>
    </source>
</evidence>
<keyword evidence="2" id="KW-0732">Signal</keyword>
<dbReference type="Proteomes" id="UP000250572">
    <property type="component" value="Unassembled WGS sequence"/>
</dbReference>
<organism evidence="3 4">
    <name type="scientific">Gambusia affinis</name>
    <name type="common">Western mosquitofish</name>
    <name type="synonym">Heterandria affinis</name>
    <dbReference type="NCBI Taxonomy" id="33528"/>
    <lineage>
        <taxon>Eukaryota</taxon>
        <taxon>Metazoa</taxon>
        <taxon>Chordata</taxon>
        <taxon>Craniata</taxon>
        <taxon>Vertebrata</taxon>
        <taxon>Euteleostomi</taxon>
        <taxon>Actinopterygii</taxon>
        <taxon>Neopterygii</taxon>
        <taxon>Teleostei</taxon>
        <taxon>Neoteleostei</taxon>
        <taxon>Acanthomorphata</taxon>
        <taxon>Ovalentaria</taxon>
        <taxon>Atherinomorphae</taxon>
        <taxon>Cyprinodontiformes</taxon>
        <taxon>Poeciliidae</taxon>
        <taxon>Poeciliinae</taxon>
        <taxon>Gambusia</taxon>
    </lineage>
</organism>
<dbReference type="SMART" id="SM00442">
    <property type="entry name" value="FGF"/>
    <property type="match status" value="1"/>
</dbReference>
<comment type="similarity">
    <text evidence="1 2">Belongs to the heparin-binding growth factors family.</text>
</comment>
<sequence>MWKLGRRVYSLTFSVSLVSAQLRSCKHFPCLEISFNPLLPSLSLSNTHTSNRINTIKSKTRPTSLPGRITGHILLRRVTQGDVSALHLPSHVWKCVYFPSGGLQGKARERPSCPFPFLFLTLSFRFSWSFYIPESNPILAFRNQLREVHLYTENHRRGLYVEIHLDGRVTGSDAQSPDSVLQIKSVKPGHVVIKGQTSSLFLCMDDSGSLRGQTAYDEADCSFRELLLADGYTRFLNSQHGVPLSLASRNSPDRHSVPFTRFLPLRNTLTVSEESTKTQRDFNLDSDDLLGMGQNLVVSPQLFVD</sequence>
<dbReference type="GO" id="GO:0008083">
    <property type="term" value="F:growth factor activity"/>
    <property type="evidence" value="ECO:0007669"/>
    <property type="project" value="InterPro"/>
</dbReference>
<comment type="caution">
    <text evidence="3">The sequence shown here is derived from an EMBL/GenBank/DDBJ whole genome shotgun (WGS) entry which is preliminary data.</text>
</comment>
<dbReference type="PANTHER" id="PTHR11486">
    <property type="entry name" value="FIBROBLAST GROWTH FACTOR"/>
    <property type="match status" value="1"/>
</dbReference>
<dbReference type="InterPro" id="IPR002209">
    <property type="entry name" value="Fibroblast_GF_fam"/>
</dbReference>
<dbReference type="InterPro" id="IPR008996">
    <property type="entry name" value="IL1/FGF"/>
</dbReference>
<dbReference type="AlphaFoldDB" id="A0A315VES6"/>
<reference evidence="3 4" key="1">
    <citation type="journal article" date="2018" name="G3 (Bethesda)">
        <title>A High-Quality Reference Genome for the Invasive Mosquitofish Gambusia affinis Using a Chicago Library.</title>
        <authorList>
            <person name="Hoffberg S.L."/>
            <person name="Troendle N.J."/>
            <person name="Glenn T.C."/>
            <person name="Mahmud O."/>
            <person name="Louha S."/>
            <person name="Chalopin D."/>
            <person name="Bennetzen J.L."/>
            <person name="Mauricio R."/>
        </authorList>
    </citation>
    <scope>NUCLEOTIDE SEQUENCE [LARGE SCALE GENOMIC DNA]</scope>
    <source>
        <strain evidence="3">NE01/NJP1002.9</strain>
        <tissue evidence="3">Muscle</tissue>
    </source>
</reference>
<name>A0A315VES6_GAMAF</name>
<dbReference type="PROSITE" id="PS00247">
    <property type="entry name" value="HBGF_FGF"/>
    <property type="match status" value="1"/>
</dbReference>
<evidence type="ECO:0000256" key="2">
    <source>
        <dbReference type="RuleBase" id="RU049442"/>
    </source>
</evidence>
<evidence type="ECO:0000313" key="3">
    <source>
        <dbReference type="EMBL" id="PWA21900.1"/>
    </source>
</evidence>
<feature type="signal peptide" evidence="2">
    <location>
        <begin position="1"/>
        <end position="20"/>
    </location>
</feature>
<feature type="chain" id="PRO_5016190164" description="Fibroblast growth factor" evidence="2">
    <location>
        <begin position="21"/>
        <end position="305"/>
    </location>
</feature>
<gene>
    <name evidence="3" type="ORF">CCH79_00015576</name>
</gene>
<dbReference type="Pfam" id="PF00167">
    <property type="entry name" value="FGF"/>
    <property type="match status" value="1"/>
</dbReference>
<proteinExistence type="inferred from homology"/>
<dbReference type="SUPFAM" id="SSF50353">
    <property type="entry name" value="Cytokine"/>
    <property type="match status" value="1"/>
</dbReference>
<accession>A0A315VES6</accession>
<dbReference type="EMBL" id="NHOQ01001879">
    <property type="protein sequence ID" value="PWA21900.1"/>
    <property type="molecule type" value="Genomic_DNA"/>
</dbReference>